<accession>A0A0S4ILP4</accession>
<evidence type="ECO:0000259" key="2">
    <source>
        <dbReference type="PROSITE" id="PS51746"/>
    </source>
</evidence>
<sequence length="522" mass="56161">MGGKRLVLCCSVMIVSFRSNVQPISPLYCLSHALSQRVLLVNLTQHAHTPMNNSVFAAHRFTASHPTELSTSSASCRLFDDDADDDDFVVPVTPFIGSGSRSNRNRLGAVSHSSMGATTATVGDASTSSYGQHSSTDFTSQQSSTHHLLSSQGRGSGSTLEYLECCEDMMKIVIAPKPKELPNMRIVLRRNDEIARGIELLHHDNAVHERDDEAPNVNPVCWGPATAVEDGFASEIGPRKNQEDNYVAQSDKKLWAVFDGHRGHGSSSFAASFLSDHMTFAPAPTAGGHPQSSDELCQQFARDVGHLEASMKASAVGEGDGSTACIAMIGADGALRVANVGDSRAVFASSNGTIRFVTEDHKNSCEFEAHRIAEDLRLHREAERSVAGVSRRTRAHNGGQDAQSDDLSVTRALGDFDIKQQHIGLSSMVDIYEVYAAPGDVLIIASDGVWDVVTAQEAINIVLHEIGQCSSASKASDNECAVSPNTTTPRNEPRCAAQTLVRAALDRRTGDNCTAVVIRFKW</sequence>
<dbReference type="SUPFAM" id="SSF81606">
    <property type="entry name" value="PP2C-like"/>
    <property type="match status" value="1"/>
</dbReference>
<dbReference type="InterPro" id="IPR001932">
    <property type="entry name" value="PPM-type_phosphatase-like_dom"/>
</dbReference>
<reference evidence="4" key="1">
    <citation type="submission" date="2015-09" db="EMBL/GenBank/DDBJ databases">
        <authorList>
            <consortium name="Pathogen Informatics"/>
        </authorList>
    </citation>
    <scope>NUCLEOTIDE SEQUENCE [LARGE SCALE GENOMIC DNA]</scope>
    <source>
        <strain evidence="4">Lake Konstanz</strain>
    </source>
</reference>
<proteinExistence type="predicted"/>
<feature type="region of interest" description="Disordered" evidence="1">
    <location>
        <begin position="386"/>
        <end position="406"/>
    </location>
</feature>
<feature type="domain" description="PPM-type phosphatase" evidence="2">
    <location>
        <begin position="229"/>
        <end position="520"/>
    </location>
</feature>
<feature type="compositionally biased region" description="Low complexity" evidence="1">
    <location>
        <begin position="132"/>
        <end position="152"/>
    </location>
</feature>
<evidence type="ECO:0000313" key="3">
    <source>
        <dbReference type="EMBL" id="CUE70256.1"/>
    </source>
</evidence>
<dbReference type="SMART" id="SM00332">
    <property type="entry name" value="PP2Cc"/>
    <property type="match status" value="1"/>
</dbReference>
<dbReference type="PROSITE" id="PS51746">
    <property type="entry name" value="PPM_2"/>
    <property type="match status" value="1"/>
</dbReference>
<feature type="region of interest" description="Disordered" evidence="1">
    <location>
        <begin position="101"/>
        <end position="157"/>
    </location>
</feature>
<evidence type="ECO:0000256" key="1">
    <source>
        <dbReference type="SAM" id="MobiDB-lite"/>
    </source>
</evidence>
<dbReference type="EMBL" id="CYKH01000081">
    <property type="protein sequence ID" value="CUE70256.1"/>
    <property type="molecule type" value="Genomic_DNA"/>
</dbReference>
<keyword evidence="4" id="KW-1185">Reference proteome</keyword>
<feature type="compositionally biased region" description="Polar residues" evidence="1">
    <location>
        <begin position="111"/>
        <end position="131"/>
    </location>
</feature>
<name>A0A0S4ILP4_BODSA</name>
<organism evidence="3 4">
    <name type="scientific">Bodo saltans</name>
    <name type="common">Flagellated protozoan</name>
    <dbReference type="NCBI Taxonomy" id="75058"/>
    <lineage>
        <taxon>Eukaryota</taxon>
        <taxon>Discoba</taxon>
        <taxon>Euglenozoa</taxon>
        <taxon>Kinetoplastea</taxon>
        <taxon>Metakinetoplastina</taxon>
        <taxon>Eubodonida</taxon>
        <taxon>Bodonidae</taxon>
        <taxon>Bodo</taxon>
    </lineage>
</organism>
<dbReference type="CDD" id="cd00143">
    <property type="entry name" value="PP2Cc"/>
    <property type="match status" value="1"/>
</dbReference>
<dbReference type="InterPro" id="IPR015655">
    <property type="entry name" value="PP2C"/>
</dbReference>
<dbReference type="Pfam" id="PF00481">
    <property type="entry name" value="PP2C"/>
    <property type="match status" value="1"/>
</dbReference>
<dbReference type="Gene3D" id="3.60.40.10">
    <property type="entry name" value="PPM-type phosphatase domain"/>
    <property type="match status" value="1"/>
</dbReference>
<dbReference type="VEuPathDB" id="TriTrypDB:BSAL_03410"/>
<gene>
    <name evidence="3" type="ORF">BSAL_03410</name>
</gene>
<dbReference type="OrthoDB" id="10264738at2759"/>
<evidence type="ECO:0000313" key="4">
    <source>
        <dbReference type="Proteomes" id="UP000051952"/>
    </source>
</evidence>
<dbReference type="PANTHER" id="PTHR47992">
    <property type="entry name" value="PROTEIN PHOSPHATASE"/>
    <property type="match status" value="1"/>
</dbReference>
<dbReference type="AlphaFoldDB" id="A0A0S4ILP4"/>
<dbReference type="Proteomes" id="UP000051952">
    <property type="component" value="Unassembled WGS sequence"/>
</dbReference>
<protein>
    <submittedName>
        <fullName evidence="3">Protein phosphatase 2C, putative</fullName>
    </submittedName>
</protein>
<dbReference type="InterPro" id="IPR036457">
    <property type="entry name" value="PPM-type-like_dom_sf"/>
</dbReference>
<dbReference type="GO" id="GO:0004722">
    <property type="term" value="F:protein serine/threonine phosphatase activity"/>
    <property type="evidence" value="ECO:0007669"/>
    <property type="project" value="InterPro"/>
</dbReference>
<dbReference type="SMART" id="SM00331">
    <property type="entry name" value="PP2C_SIG"/>
    <property type="match status" value="1"/>
</dbReference>